<reference evidence="5" key="1">
    <citation type="submission" date="2020-12" db="EMBL/GenBank/DDBJ databases">
        <title>Oil enriched cultivation method for isolating marine PHA-producing bacteria.</title>
        <authorList>
            <person name="Zheng W."/>
            <person name="Yu S."/>
            <person name="Huang Y."/>
        </authorList>
    </citation>
    <scope>NUCLEOTIDE SEQUENCE</scope>
    <source>
        <strain evidence="5">SY-2-12</strain>
    </source>
</reference>
<dbReference type="RefSeq" id="WP_207142782.1">
    <property type="nucleotide sequence ID" value="NZ_JAEKJZ010000005.1"/>
</dbReference>
<dbReference type="Proteomes" id="UP000664096">
    <property type="component" value="Unassembled WGS sequence"/>
</dbReference>
<feature type="domain" description="Ketoreductase" evidence="4">
    <location>
        <begin position="7"/>
        <end position="172"/>
    </location>
</feature>
<accession>A0A939J5R2</accession>
<comment type="similarity">
    <text evidence="1 3">Belongs to the short-chain dehydrogenases/reductases (SDR) family.</text>
</comment>
<dbReference type="AlphaFoldDB" id="A0A939J5R2"/>
<evidence type="ECO:0000259" key="4">
    <source>
        <dbReference type="SMART" id="SM00822"/>
    </source>
</evidence>
<dbReference type="InterPro" id="IPR036291">
    <property type="entry name" value="NAD(P)-bd_dom_sf"/>
</dbReference>
<dbReference type="GO" id="GO:0016491">
    <property type="term" value="F:oxidoreductase activity"/>
    <property type="evidence" value="ECO:0007669"/>
    <property type="project" value="UniProtKB-KW"/>
</dbReference>
<dbReference type="CDD" id="cd05233">
    <property type="entry name" value="SDR_c"/>
    <property type="match status" value="1"/>
</dbReference>
<proteinExistence type="inferred from homology"/>
<keyword evidence="2" id="KW-0560">Oxidoreductase</keyword>
<dbReference type="PANTHER" id="PTHR43669:SF3">
    <property type="entry name" value="ALCOHOL DEHYDROGENASE, PUTATIVE (AFU_ORTHOLOGUE AFUA_3G03445)-RELATED"/>
    <property type="match status" value="1"/>
</dbReference>
<evidence type="ECO:0000256" key="1">
    <source>
        <dbReference type="ARBA" id="ARBA00006484"/>
    </source>
</evidence>
<dbReference type="Gene3D" id="3.40.50.720">
    <property type="entry name" value="NAD(P)-binding Rossmann-like Domain"/>
    <property type="match status" value="1"/>
</dbReference>
<evidence type="ECO:0000256" key="2">
    <source>
        <dbReference type="ARBA" id="ARBA00023002"/>
    </source>
</evidence>
<dbReference type="SUPFAM" id="SSF51735">
    <property type="entry name" value="NAD(P)-binding Rossmann-fold domains"/>
    <property type="match status" value="1"/>
</dbReference>
<dbReference type="FunFam" id="3.40.50.720:FF:000084">
    <property type="entry name" value="Short-chain dehydrogenase reductase"/>
    <property type="match status" value="1"/>
</dbReference>
<dbReference type="InterPro" id="IPR057326">
    <property type="entry name" value="KR_dom"/>
</dbReference>
<gene>
    <name evidence="5" type="ORF">JF539_21485</name>
</gene>
<dbReference type="PANTHER" id="PTHR43669">
    <property type="entry name" value="5-KETO-D-GLUCONATE 5-REDUCTASE"/>
    <property type="match status" value="1"/>
</dbReference>
<dbReference type="SMART" id="SM00822">
    <property type="entry name" value="PKS_KR"/>
    <property type="match status" value="1"/>
</dbReference>
<organism evidence="5 6">
    <name type="scientific">Roseibium aggregatum</name>
    <dbReference type="NCBI Taxonomy" id="187304"/>
    <lineage>
        <taxon>Bacteria</taxon>
        <taxon>Pseudomonadati</taxon>
        <taxon>Pseudomonadota</taxon>
        <taxon>Alphaproteobacteria</taxon>
        <taxon>Hyphomicrobiales</taxon>
        <taxon>Stappiaceae</taxon>
        <taxon>Roseibium</taxon>
    </lineage>
</organism>
<evidence type="ECO:0000313" key="6">
    <source>
        <dbReference type="Proteomes" id="UP000664096"/>
    </source>
</evidence>
<name>A0A939J5R2_9HYPH</name>
<comment type="caution">
    <text evidence="5">The sequence shown here is derived from an EMBL/GenBank/DDBJ whole genome shotgun (WGS) entry which is preliminary data.</text>
</comment>
<dbReference type="EMBL" id="JAEKJZ010000005">
    <property type="protein sequence ID" value="MBN9672942.1"/>
    <property type="molecule type" value="Genomic_DNA"/>
</dbReference>
<dbReference type="InterPro" id="IPR002347">
    <property type="entry name" value="SDR_fam"/>
</dbReference>
<dbReference type="Pfam" id="PF00106">
    <property type="entry name" value="adh_short"/>
    <property type="match status" value="1"/>
</dbReference>
<evidence type="ECO:0000313" key="5">
    <source>
        <dbReference type="EMBL" id="MBN9672942.1"/>
    </source>
</evidence>
<sequence>MFDLTGQVALVTGASRGIGEAAARSLAKYGARVVLAARSAGDIERIAGEITASGSKASSVTCDVADYEEVASAIRHTVETFGAIDILVNNAGVIEPISRIEVSDPDGWDKVIDINVKGVYHGIRAAVPHMLEKGAGTIVNISSGAATGALEGWSHYCASKAAALSLTRCADKEFREKGIRVVGLSPGTVATQMQVDIKASGINPVSQLDPSVHIPPEWVGETICWLCTEAGDDYRGTDCSLRDEGVRKAVGVI</sequence>
<dbReference type="PRINTS" id="PR00080">
    <property type="entry name" value="SDRFAMILY"/>
</dbReference>
<evidence type="ECO:0000256" key="3">
    <source>
        <dbReference type="RuleBase" id="RU000363"/>
    </source>
</evidence>
<protein>
    <submittedName>
        <fullName evidence="5">SDR family oxidoreductase</fullName>
    </submittedName>
</protein>
<dbReference type="PRINTS" id="PR00081">
    <property type="entry name" value="GDHRDH"/>
</dbReference>